<accession>X0TNT8</accession>
<dbReference type="SUPFAM" id="SSF50974">
    <property type="entry name" value="Nitrous oxide reductase, N-terminal domain"/>
    <property type="match status" value="1"/>
</dbReference>
<dbReference type="PANTHER" id="PTHR47197">
    <property type="entry name" value="PROTEIN NIRF"/>
    <property type="match status" value="1"/>
</dbReference>
<comment type="caution">
    <text evidence="1">The sequence shown here is derived from an EMBL/GenBank/DDBJ whole genome shotgun (WGS) entry which is preliminary data.</text>
</comment>
<proteinExistence type="predicted"/>
<organism evidence="1">
    <name type="scientific">marine sediment metagenome</name>
    <dbReference type="NCBI Taxonomy" id="412755"/>
    <lineage>
        <taxon>unclassified sequences</taxon>
        <taxon>metagenomes</taxon>
        <taxon>ecological metagenomes</taxon>
    </lineage>
</organism>
<feature type="non-terminal residue" evidence="1">
    <location>
        <position position="1"/>
    </location>
</feature>
<dbReference type="Gene3D" id="2.130.10.10">
    <property type="entry name" value="YVTN repeat-like/Quinoprotein amine dehydrogenase"/>
    <property type="match status" value="1"/>
</dbReference>
<protein>
    <recommendedName>
        <fullName evidence="2">SMP-30/Gluconolactonase/LRE-like region domain-containing protein</fullName>
    </recommendedName>
</protein>
<sequence>AATVSVGSGPTAVAVNPVTGKVYVAKPGSDQVTVIDGTTNNTTNVAVGDAPLAVAINPVTNRIYVANNGSNDVTVIDGATNVVLATVSVETDPMAVAVNPTTNKIYVASNGSLDVTVIDGATNGTTTVLIAGVALALAVNQATNKIYVSHVDTVLSWPWVVEIDGATNIPFFPALSGGNGPVAVAVNPITGKIYAANSGGNNLGVITTHKAQSIPLATAISPLPGDTTRSATPAFTFNAASGYAPTAPPVRQIYYQADTWTGQWRRATPQGSSG</sequence>
<dbReference type="InterPro" id="IPR051200">
    <property type="entry name" value="Host-pathogen_enzymatic-act"/>
</dbReference>
<dbReference type="EMBL" id="BARS01019829">
    <property type="protein sequence ID" value="GAF95223.1"/>
    <property type="molecule type" value="Genomic_DNA"/>
</dbReference>
<gene>
    <name evidence="1" type="ORF">S01H1_32065</name>
</gene>
<evidence type="ECO:0008006" key="2">
    <source>
        <dbReference type="Google" id="ProtNLM"/>
    </source>
</evidence>
<feature type="non-terminal residue" evidence="1">
    <location>
        <position position="274"/>
    </location>
</feature>
<dbReference type="InterPro" id="IPR011045">
    <property type="entry name" value="N2O_reductase_N"/>
</dbReference>
<name>X0TNT8_9ZZZZ</name>
<dbReference type="AlphaFoldDB" id="X0TNT8"/>
<dbReference type="NCBIfam" id="TIGR02276">
    <property type="entry name" value="beta_rpt_yvtn"/>
    <property type="match status" value="2"/>
</dbReference>
<evidence type="ECO:0000313" key="1">
    <source>
        <dbReference type="EMBL" id="GAF95223.1"/>
    </source>
</evidence>
<reference evidence="1" key="1">
    <citation type="journal article" date="2014" name="Front. Microbiol.">
        <title>High frequency of phylogenetically diverse reductive dehalogenase-homologous genes in deep subseafloor sedimentary metagenomes.</title>
        <authorList>
            <person name="Kawai M."/>
            <person name="Futagami T."/>
            <person name="Toyoda A."/>
            <person name="Takaki Y."/>
            <person name="Nishi S."/>
            <person name="Hori S."/>
            <person name="Arai W."/>
            <person name="Tsubouchi T."/>
            <person name="Morono Y."/>
            <person name="Uchiyama I."/>
            <person name="Ito T."/>
            <person name="Fujiyama A."/>
            <person name="Inagaki F."/>
            <person name="Takami H."/>
        </authorList>
    </citation>
    <scope>NUCLEOTIDE SEQUENCE</scope>
    <source>
        <strain evidence="1">Expedition CK06-06</strain>
    </source>
</reference>
<dbReference type="PANTHER" id="PTHR47197:SF3">
    <property type="entry name" value="DIHYDRO-HEME D1 DEHYDROGENASE"/>
    <property type="match status" value="1"/>
</dbReference>
<dbReference type="InterPro" id="IPR011964">
    <property type="entry name" value="YVTN_b-propeller_repeat"/>
</dbReference>
<dbReference type="InterPro" id="IPR015943">
    <property type="entry name" value="WD40/YVTN_repeat-like_dom_sf"/>
</dbReference>